<feature type="domain" description="Peptidoglycan binding-like" evidence="3">
    <location>
        <begin position="120"/>
        <end position="168"/>
    </location>
</feature>
<dbReference type="InterPro" id="IPR002477">
    <property type="entry name" value="Peptidoglycan-bd-like"/>
</dbReference>
<dbReference type="InterPro" id="IPR006311">
    <property type="entry name" value="TAT_signal"/>
</dbReference>
<dbReference type="PROSITE" id="PS51318">
    <property type="entry name" value="TAT"/>
    <property type="match status" value="1"/>
</dbReference>
<dbReference type="SUPFAM" id="SSF47090">
    <property type="entry name" value="PGBD-like"/>
    <property type="match status" value="1"/>
</dbReference>
<proteinExistence type="predicted"/>
<protein>
    <submittedName>
        <fullName evidence="4">Peptidoglycan-binding protein</fullName>
    </submittedName>
</protein>
<dbReference type="InterPro" id="IPR036366">
    <property type="entry name" value="PGBDSf"/>
</dbReference>
<dbReference type="RefSeq" id="WP_156089923.1">
    <property type="nucleotide sequence ID" value="NZ_CP073767.1"/>
</dbReference>
<dbReference type="Proteomes" id="UP001058003">
    <property type="component" value="Chromosome"/>
</dbReference>
<evidence type="ECO:0000256" key="1">
    <source>
        <dbReference type="ARBA" id="ARBA00004196"/>
    </source>
</evidence>
<comment type="subcellular location">
    <subcellularLocation>
        <location evidence="1">Cell envelope</location>
    </subcellularLocation>
</comment>
<sequence>MRRRVVLAGAAAFAAAGATGGGWWLRGAPPPRAAAAPAVGTAAVVRTDLATTARVTGTLGFRDTYTVFAQGPGGTVTALPQPGRVINRGEPVFELDGVAVRLLYGPRPAWRPFAAGMADGPDVRALQENLVALGHGRAPGVPGRFDAATAGAVRRWQRATGQPVTGRVALGTVTFQPGPVRVAAVTAALGAASRAEEPVLSATSTTAAVTVAVPAALTYLVHPGDPVGVTLPGGTVAKGTVASLSAVAESTPGMDGRPPQATVPGLVTLDDPAAAGGLDHAPVQVDVTRQAVRGVLAVPVTALVALAGGGYAVWVRAAGGRRLTGVTTGLFADTLVEVRGDLREGDPVEVPLG</sequence>
<accession>A0A9Q9IQK3</accession>
<gene>
    <name evidence="4" type="ORF">Daura_14095</name>
</gene>
<dbReference type="Gene3D" id="1.10.101.10">
    <property type="entry name" value="PGBD-like superfamily/PGBD"/>
    <property type="match status" value="1"/>
</dbReference>
<dbReference type="KEGG" id="daur:Daura_14095"/>
<name>A0A9Q9IQK3_9ACTN</name>
<dbReference type="InterPro" id="IPR036365">
    <property type="entry name" value="PGBD-like_sf"/>
</dbReference>
<evidence type="ECO:0000256" key="2">
    <source>
        <dbReference type="ARBA" id="ARBA00023054"/>
    </source>
</evidence>
<dbReference type="GO" id="GO:0030313">
    <property type="term" value="C:cell envelope"/>
    <property type="evidence" value="ECO:0007669"/>
    <property type="project" value="UniProtKB-SubCell"/>
</dbReference>
<organism evidence="4 5">
    <name type="scientific">Dactylosporangium aurantiacum</name>
    <dbReference type="NCBI Taxonomy" id="35754"/>
    <lineage>
        <taxon>Bacteria</taxon>
        <taxon>Bacillati</taxon>
        <taxon>Actinomycetota</taxon>
        <taxon>Actinomycetes</taxon>
        <taxon>Micromonosporales</taxon>
        <taxon>Micromonosporaceae</taxon>
        <taxon>Dactylosporangium</taxon>
    </lineage>
</organism>
<evidence type="ECO:0000259" key="3">
    <source>
        <dbReference type="Pfam" id="PF01471"/>
    </source>
</evidence>
<reference evidence="4" key="1">
    <citation type="submission" date="2021-04" db="EMBL/GenBank/DDBJ databases">
        <title>Dactylosporangium aurantiacum NRRL B-8018 full assembly.</title>
        <authorList>
            <person name="Hartkoorn R.C."/>
            <person name="Beaudoing E."/>
            <person name="Hot D."/>
        </authorList>
    </citation>
    <scope>NUCLEOTIDE SEQUENCE</scope>
    <source>
        <strain evidence="4">NRRL B-8018</strain>
    </source>
</reference>
<dbReference type="PANTHER" id="PTHR32347:SF23">
    <property type="entry name" value="BLL5650 PROTEIN"/>
    <property type="match status" value="1"/>
</dbReference>
<dbReference type="EMBL" id="CP073767">
    <property type="protein sequence ID" value="UWZ57193.1"/>
    <property type="molecule type" value="Genomic_DNA"/>
</dbReference>
<keyword evidence="2" id="KW-0175">Coiled coil</keyword>
<dbReference type="Gene3D" id="2.40.420.20">
    <property type="match status" value="1"/>
</dbReference>
<dbReference type="PANTHER" id="PTHR32347">
    <property type="entry name" value="EFFLUX SYSTEM COMPONENT YKNX-RELATED"/>
    <property type="match status" value="1"/>
</dbReference>
<keyword evidence="5" id="KW-1185">Reference proteome</keyword>
<dbReference type="InterPro" id="IPR050465">
    <property type="entry name" value="UPF0194_transport"/>
</dbReference>
<dbReference type="OrthoDB" id="3268648at2"/>
<evidence type="ECO:0000313" key="5">
    <source>
        <dbReference type="Proteomes" id="UP001058003"/>
    </source>
</evidence>
<dbReference type="Pfam" id="PF01471">
    <property type="entry name" value="PG_binding_1"/>
    <property type="match status" value="1"/>
</dbReference>
<evidence type="ECO:0000313" key="4">
    <source>
        <dbReference type="EMBL" id="UWZ57193.1"/>
    </source>
</evidence>
<dbReference type="AlphaFoldDB" id="A0A9Q9IQK3"/>